<dbReference type="RefSeq" id="WP_005686851.1">
    <property type="nucleotide sequence ID" value="NZ_BSWG01000016.1"/>
</dbReference>
<dbReference type="GO" id="GO:0042742">
    <property type="term" value="P:defense response to bacterium"/>
    <property type="evidence" value="ECO:0007669"/>
    <property type="project" value="UniProtKB-KW"/>
</dbReference>
<reference evidence="6 8" key="1">
    <citation type="submission" date="2017-01" db="EMBL/GenBank/DDBJ databases">
        <title>In silico prediction, in vitro antibacterial spectrum and physicochemical properties of a putative bacteriocin produced by Lactobacillus rhamnosus strain L156.4.</title>
        <authorList>
            <person name="Silveira A.M."/>
            <person name="Monteiro A.S."/>
            <person name="Santos V.L."/>
            <person name="Nicoli J.R."/>
            <person name="Azevedo V."/>
            <person name="Soares S.C."/>
            <person name="Castro-Oliveira L."/>
            <person name="Dias-Souza M.V."/>
            <person name="Nardi R.M."/>
        </authorList>
    </citation>
    <scope>NUCLEOTIDE SEQUENCE [LARGE SCALE GENOMIC DNA]</scope>
    <source>
        <strain evidence="6 8">L156.4</strain>
    </source>
</reference>
<accession>A0A2A5L3X1</accession>
<gene>
    <name evidence="6" type="ORF">BWR10_11485</name>
    <name evidence="7" type="ORF">E6L36_02765</name>
    <name evidence="5" type="ORF">H0N82_10605</name>
    <name evidence="4" type="ORF">HWN39_08455</name>
</gene>
<evidence type="ECO:0000313" key="9">
    <source>
        <dbReference type="Proteomes" id="UP000307517"/>
    </source>
</evidence>
<dbReference type="EMBL" id="SSHM01000001">
    <property type="protein sequence ID" value="THC79423.1"/>
    <property type="molecule type" value="Genomic_DNA"/>
</dbReference>
<dbReference type="AlphaFoldDB" id="A0A179W8R8"/>
<dbReference type="EMBL" id="JABXWP010000011">
    <property type="protein sequence ID" value="NVO88536.1"/>
    <property type="molecule type" value="Genomic_DNA"/>
</dbReference>
<dbReference type="EMBL" id="MTJY01000049">
    <property type="protein sequence ID" value="ONN73882.1"/>
    <property type="molecule type" value="Genomic_DNA"/>
</dbReference>
<keyword evidence="2" id="KW-0044">Antibiotic</keyword>
<protein>
    <submittedName>
        <fullName evidence="5 6">Bacteriocin</fullName>
    </submittedName>
</protein>
<reference evidence="4 10" key="3">
    <citation type="submission" date="2020-06" db="EMBL/GenBank/DDBJ databases">
        <title>Lactobacillus rhamnosus QC,genome.</title>
        <authorList>
            <person name="Yi H."/>
            <person name="Jin M."/>
        </authorList>
    </citation>
    <scope>NUCLEOTIDE SEQUENCE [LARGE SCALE GENOMIC DNA]</scope>
    <source>
        <strain evidence="4 10">QC</strain>
    </source>
</reference>
<proteinExistence type="predicted"/>
<evidence type="ECO:0000256" key="2">
    <source>
        <dbReference type="ARBA" id="ARBA00023022"/>
    </source>
</evidence>
<dbReference type="Proteomes" id="UP000307517">
    <property type="component" value="Unassembled WGS sequence"/>
</dbReference>
<evidence type="ECO:0000313" key="7">
    <source>
        <dbReference type="EMBL" id="THC79423.1"/>
    </source>
</evidence>
<comment type="caution">
    <text evidence="5">The sequence shown here is derived from an EMBL/GenBank/DDBJ whole genome shotgun (WGS) entry which is preliminary data.</text>
</comment>
<accession>A0A179W8R8</accession>
<dbReference type="NCBIfam" id="TIGR01847">
    <property type="entry name" value="bacteriocin_sig"/>
    <property type="match status" value="1"/>
</dbReference>
<evidence type="ECO:0000313" key="10">
    <source>
        <dbReference type="Proteomes" id="UP000542889"/>
    </source>
</evidence>
<keyword evidence="3" id="KW-0078">Bacteriocin</keyword>
<evidence type="ECO:0000313" key="11">
    <source>
        <dbReference type="Proteomes" id="UP000552935"/>
    </source>
</evidence>
<evidence type="ECO:0000313" key="4">
    <source>
        <dbReference type="EMBL" id="NVO88536.1"/>
    </source>
</evidence>
<dbReference type="Proteomes" id="UP000189067">
    <property type="component" value="Unassembled WGS sequence"/>
</dbReference>
<evidence type="ECO:0000256" key="1">
    <source>
        <dbReference type="ARBA" id="ARBA00022529"/>
    </source>
</evidence>
<sequence>MDHLKTLNTADLASISGGDNGNLWTFIGKAIGSTARSWAEGAMFAPAIGPAKEIVDKLNGN</sequence>
<organism evidence="5 11">
    <name type="scientific">Lacticaseibacillus rhamnosus</name>
    <name type="common">Lactobacillus rhamnosus</name>
    <dbReference type="NCBI Taxonomy" id="47715"/>
    <lineage>
        <taxon>Bacteria</taxon>
        <taxon>Bacillati</taxon>
        <taxon>Bacillota</taxon>
        <taxon>Bacilli</taxon>
        <taxon>Lactobacillales</taxon>
        <taxon>Lactobacillaceae</taxon>
        <taxon>Lacticaseibacillus</taxon>
    </lineage>
</organism>
<evidence type="ECO:0000313" key="6">
    <source>
        <dbReference type="EMBL" id="ONN73882.1"/>
    </source>
</evidence>
<name>A0A179W8R8_LACRH</name>
<keyword evidence="1" id="KW-0929">Antimicrobial</keyword>
<evidence type="ECO:0000256" key="3">
    <source>
        <dbReference type="ARBA" id="ARBA00023048"/>
    </source>
</evidence>
<dbReference type="EMBL" id="JACCKI010000008">
    <property type="protein sequence ID" value="NZA05526.1"/>
    <property type="molecule type" value="Genomic_DNA"/>
</dbReference>
<evidence type="ECO:0000313" key="5">
    <source>
        <dbReference type="EMBL" id="NZA05526.1"/>
    </source>
</evidence>
<reference evidence="7 9" key="2">
    <citation type="submission" date="2019-04" db="EMBL/GenBank/DDBJ databases">
        <title>Genome Announcement to Ensure Probiotic Safety of Lactobacillus rhamnosus UBLR-58.</title>
        <authorList>
            <person name="Sulthana A."/>
            <person name="Lakshmi S.G."/>
            <person name="Madempudi R.S."/>
        </authorList>
    </citation>
    <scope>NUCLEOTIDE SEQUENCE [LARGE SCALE GENOMIC DNA]</scope>
    <source>
        <strain evidence="7 9">UBLR-58</strain>
    </source>
</reference>
<dbReference type="Proteomes" id="UP000542889">
    <property type="component" value="Unassembled WGS sequence"/>
</dbReference>
<reference evidence="5 11" key="4">
    <citation type="submission" date="2020-07" db="EMBL/GenBank/DDBJ databases">
        <title>Organ Donor 1.</title>
        <authorList>
            <person name="Marsh A.J."/>
            <person name="Azcarate-Peril M.A."/>
        </authorList>
    </citation>
    <scope>NUCLEOTIDE SEQUENCE [LARGE SCALE GENOMIC DNA]</scope>
    <source>
        <strain evidence="5 11">AMC0712</strain>
    </source>
</reference>
<dbReference type="Proteomes" id="UP000552935">
    <property type="component" value="Unassembled WGS sequence"/>
</dbReference>
<evidence type="ECO:0000313" key="8">
    <source>
        <dbReference type="Proteomes" id="UP000189067"/>
    </source>
</evidence>
<dbReference type="GO" id="GO:0031640">
    <property type="term" value="P:killing of cells of another organism"/>
    <property type="evidence" value="ECO:0007669"/>
    <property type="project" value="UniProtKB-KW"/>
</dbReference>
<dbReference type="InterPro" id="IPR010133">
    <property type="entry name" value="Bacteriocin_signal_seq"/>
</dbReference>